<dbReference type="Proteomes" id="UP000011064">
    <property type="component" value="Unassembled WGS sequence"/>
</dbReference>
<dbReference type="AlphaFoldDB" id="L8GCT7"/>
<gene>
    <name evidence="2" type="ORF">GMDG_04786</name>
</gene>
<organism evidence="2 3">
    <name type="scientific">Pseudogymnoascus destructans (strain ATCC MYA-4855 / 20631-21)</name>
    <name type="common">Bat white-nose syndrome fungus</name>
    <name type="synonym">Geomyces destructans</name>
    <dbReference type="NCBI Taxonomy" id="658429"/>
    <lineage>
        <taxon>Eukaryota</taxon>
        <taxon>Fungi</taxon>
        <taxon>Dikarya</taxon>
        <taxon>Ascomycota</taxon>
        <taxon>Pezizomycotina</taxon>
        <taxon>Leotiomycetes</taxon>
        <taxon>Thelebolales</taxon>
        <taxon>Thelebolaceae</taxon>
        <taxon>Pseudogymnoascus</taxon>
    </lineage>
</organism>
<protein>
    <submittedName>
        <fullName evidence="2">Uncharacterized protein</fullName>
    </submittedName>
</protein>
<reference evidence="3" key="1">
    <citation type="submission" date="2010-09" db="EMBL/GenBank/DDBJ databases">
        <title>The genome sequence of Geomyces destructans 20631-21.</title>
        <authorList>
            <consortium name="The Broad Institute Genome Sequencing Platform"/>
            <person name="Cuomo C.A."/>
            <person name="Blehert D.S."/>
            <person name="Lorch J.M."/>
            <person name="Young S.K."/>
            <person name="Zeng Q."/>
            <person name="Gargeya S."/>
            <person name="Fitzgerald M."/>
            <person name="Haas B."/>
            <person name="Abouelleil A."/>
            <person name="Alvarado L."/>
            <person name="Arachchi H.M."/>
            <person name="Berlin A."/>
            <person name="Brown A."/>
            <person name="Chapman S.B."/>
            <person name="Chen Z."/>
            <person name="Dunbar C."/>
            <person name="Freedman E."/>
            <person name="Gearin G."/>
            <person name="Gellesch M."/>
            <person name="Goldberg J."/>
            <person name="Griggs A."/>
            <person name="Gujja S."/>
            <person name="Heiman D."/>
            <person name="Howarth C."/>
            <person name="Larson L."/>
            <person name="Lui A."/>
            <person name="MacDonald P.J.P."/>
            <person name="Montmayeur A."/>
            <person name="Murphy C."/>
            <person name="Neiman D."/>
            <person name="Pearson M."/>
            <person name="Priest M."/>
            <person name="Roberts A."/>
            <person name="Saif S."/>
            <person name="Shea T."/>
            <person name="Shenoy N."/>
            <person name="Sisk P."/>
            <person name="Stolte C."/>
            <person name="Sykes S."/>
            <person name="Wortman J."/>
            <person name="Nusbaum C."/>
            <person name="Birren B."/>
        </authorList>
    </citation>
    <scope>NUCLEOTIDE SEQUENCE [LARGE SCALE GENOMIC DNA]</scope>
    <source>
        <strain evidence="3">ATCC MYA-4855 / 20631-21</strain>
    </source>
</reference>
<dbReference type="HOGENOM" id="CLU_2062494_0_0_1"/>
<keyword evidence="3" id="KW-1185">Reference proteome</keyword>
<sequence length="119" mass="13344">MPRAKRPHSQTLGHKRKTAVPQDPSKAKKPAVTKRKRGELPGPILPSGKKRKGRSTKATTCPSQIPLREQSGEIICPLPESPPKKSKRDQGIICAIPTSWAINRRERRAKREEELRDKA</sequence>
<feature type="region of interest" description="Disordered" evidence="1">
    <location>
        <begin position="1"/>
        <end position="91"/>
    </location>
</feature>
<dbReference type="STRING" id="658429.L8GCT7"/>
<feature type="compositionally biased region" description="Basic residues" evidence="1">
    <location>
        <begin position="27"/>
        <end position="37"/>
    </location>
</feature>
<evidence type="ECO:0000313" key="3">
    <source>
        <dbReference type="Proteomes" id="UP000011064"/>
    </source>
</evidence>
<dbReference type="EMBL" id="GL573259">
    <property type="protein sequence ID" value="ELR10508.1"/>
    <property type="molecule type" value="Genomic_DNA"/>
</dbReference>
<feature type="compositionally biased region" description="Basic residues" evidence="1">
    <location>
        <begin position="1"/>
        <end position="18"/>
    </location>
</feature>
<dbReference type="InParanoid" id="L8GCT7"/>
<proteinExistence type="predicted"/>
<dbReference type="OrthoDB" id="3440410at2759"/>
<evidence type="ECO:0000256" key="1">
    <source>
        <dbReference type="SAM" id="MobiDB-lite"/>
    </source>
</evidence>
<name>L8GCT7_PSED2</name>
<accession>L8GCT7</accession>
<evidence type="ECO:0000313" key="2">
    <source>
        <dbReference type="EMBL" id="ELR10508.1"/>
    </source>
</evidence>
<dbReference type="VEuPathDB" id="FungiDB:GMDG_04786"/>